<evidence type="ECO:0000256" key="1">
    <source>
        <dbReference type="ARBA" id="ARBA00010894"/>
    </source>
</evidence>
<proteinExistence type="inferred from homology"/>
<feature type="transmembrane region" description="Helical" evidence="2">
    <location>
        <begin position="156"/>
        <end position="179"/>
    </location>
</feature>
<evidence type="ECO:0000313" key="4">
    <source>
        <dbReference type="Proteomes" id="UP001248581"/>
    </source>
</evidence>
<dbReference type="PANTHER" id="PTHR33219">
    <property type="entry name" value="YLMG HOMOLOG PROTEIN 2, CHLOROPLASTIC"/>
    <property type="match status" value="1"/>
</dbReference>
<protein>
    <submittedName>
        <fullName evidence="3">YggT family protein</fullName>
    </submittedName>
</protein>
<organism evidence="3 4">
    <name type="scientific">Thalassotalea nanhaiensis</name>
    <dbReference type="NCBI Taxonomy" id="3065648"/>
    <lineage>
        <taxon>Bacteria</taxon>
        <taxon>Pseudomonadati</taxon>
        <taxon>Pseudomonadota</taxon>
        <taxon>Gammaproteobacteria</taxon>
        <taxon>Alteromonadales</taxon>
        <taxon>Colwelliaceae</taxon>
        <taxon>Thalassotalea</taxon>
    </lineage>
</organism>
<keyword evidence="2" id="KW-0472">Membrane</keyword>
<name>A0ABY9TH52_9GAMM</name>
<gene>
    <name evidence="3" type="ORF">RI845_14690</name>
</gene>
<dbReference type="InterPro" id="IPR003425">
    <property type="entry name" value="CCB3/YggT"/>
</dbReference>
<keyword evidence="2" id="KW-1133">Transmembrane helix</keyword>
<keyword evidence="2" id="KW-0812">Transmembrane</keyword>
<dbReference type="Proteomes" id="UP001248581">
    <property type="component" value="Chromosome"/>
</dbReference>
<comment type="similarity">
    <text evidence="1">Belongs to the YggT family.</text>
</comment>
<reference evidence="4" key="1">
    <citation type="submission" date="2023-09" db="EMBL/GenBank/DDBJ databases">
        <authorList>
            <person name="Li S."/>
            <person name="Li X."/>
            <person name="Zhang C."/>
            <person name="Zhao Z."/>
        </authorList>
    </citation>
    <scope>NUCLEOTIDE SEQUENCE [LARGE SCALE GENOMIC DNA]</scope>
    <source>
        <strain evidence="4">SQ345</strain>
    </source>
</reference>
<keyword evidence="4" id="KW-1185">Reference proteome</keyword>
<evidence type="ECO:0000313" key="3">
    <source>
        <dbReference type="EMBL" id="WNC67761.1"/>
    </source>
</evidence>
<sequence length="182" mass="20469">MEALVYLLNFVFDAYLMILVLRVWLQAVRADFYNPFSQFVVKATNPVVIPFRKIVPGFAGIDMATLLVAFIIACSKYSVLALIGGQAIEVVSLLFISFLFLIKQSGTLLFVIMLVMALMSWVVQSRSPAQMVFHQLTEPFLRPIRRIMPDLGGIDLSVLVAFLALNVINIFIGSLIPIWHYL</sequence>
<feature type="transmembrane region" description="Helical" evidence="2">
    <location>
        <begin position="108"/>
        <end position="124"/>
    </location>
</feature>
<accession>A0ABY9TH52</accession>
<feature type="transmembrane region" description="Helical" evidence="2">
    <location>
        <begin position="54"/>
        <end position="73"/>
    </location>
</feature>
<dbReference type="RefSeq" id="WP_348386920.1">
    <property type="nucleotide sequence ID" value="NZ_CP134146.1"/>
</dbReference>
<dbReference type="EMBL" id="CP134146">
    <property type="protein sequence ID" value="WNC67761.1"/>
    <property type="molecule type" value="Genomic_DNA"/>
</dbReference>
<dbReference type="Pfam" id="PF02325">
    <property type="entry name" value="CCB3_YggT"/>
    <property type="match status" value="2"/>
</dbReference>
<feature type="transmembrane region" description="Helical" evidence="2">
    <location>
        <begin position="6"/>
        <end position="25"/>
    </location>
</feature>
<evidence type="ECO:0000256" key="2">
    <source>
        <dbReference type="SAM" id="Phobius"/>
    </source>
</evidence>
<feature type="transmembrane region" description="Helical" evidence="2">
    <location>
        <begin position="79"/>
        <end position="101"/>
    </location>
</feature>
<dbReference type="PANTHER" id="PTHR33219:SF14">
    <property type="entry name" value="PROTEIN COFACTOR ASSEMBLY OF COMPLEX C SUBUNIT B CCB3, CHLOROPLASTIC-RELATED"/>
    <property type="match status" value="1"/>
</dbReference>